<dbReference type="PANTHER" id="PTHR11814">
    <property type="entry name" value="SULFATE TRANSPORTER"/>
    <property type="match status" value="1"/>
</dbReference>
<comment type="subcellular location">
    <subcellularLocation>
        <location evidence="1">Membrane</location>
        <topology evidence="1">Multi-pass membrane protein</topology>
    </subcellularLocation>
</comment>
<dbReference type="InterPro" id="IPR001902">
    <property type="entry name" value="SLC26A/SulP_fam"/>
</dbReference>
<organism evidence="5 6">
    <name type="scientific">Piscirickettsia salmonis</name>
    <dbReference type="NCBI Taxonomy" id="1238"/>
    <lineage>
        <taxon>Bacteria</taxon>
        <taxon>Pseudomonadati</taxon>
        <taxon>Pseudomonadota</taxon>
        <taxon>Gammaproteobacteria</taxon>
        <taxon>Thiotrichales</taxon>
        <taxon>Piscirickettsiaceae</taxon>
        <taxon>Piscirickettsia</taxon>
    </lineage>
</organism>
<dbReference type="Pfam" id="PF00916">
    <property type="entry name" value="Sulfate_transp"/>
    <property type="match status" value="1"/>
</dbReference>
<evidence type="ECO:0000256" key="2">
    <source>
        <dbReference type="ARBA" id="ARBA00022692"/>
    </source>
</evidence>
<keyword evidence="3" id="KW-1133">Transmembrane helix</keyword>
<dbReference type="Gene3D" id="3.30.750.24">
    <property type="entry name" value="STAS domain"/>
    <property type="match status" value="1"/>
</dbReference>
<dbReference type="InterPro" id="IPR011547">
    <property type="entry name" value="SLC26A/SulP_dom"/>
</dbReference>
<dbReference type="PROSITE" id="PS50801">
    <property type="entry name" value="STAS"/>
    <property type="match status" value="1"/>
</dbReference>
<dbReference type="RefSeq" id="WP_230383405.1">
    <property type="nucleotide sequence ID" value="NZ_CP012413.1"/>
</dbReference>
<name>A0A9Q6LJ32_PISSA</name>
<accession>A0A9Q6LJ32</accession>
<keyword evidence="4" id="KW-0472">Membrane</keyword>
<dbReference type="SUPFAM" id="SSF52091">
    <property type="entry name" value="SpoIIaa-like"/>
    <property type="match status" value="1"/>
</dbReference>
<evidence type="ECO:0000313" key="5">
    <source>
        <dbReference type="EMBL" id="QGO05782.1"/>
    </source>
</evidence>
<dbReference type="GO" id="GO:0055085">
    <property type="term" value="P:transmembrane transport"/>
    <property type="evidence" value="ECO:0007669"/>
    <property type="project" value="InterPro"/>
</dbReference>
<keyword evidence="2" id="KW-0812">Transmembrane</keyword>
<keyword evidence="6" id="KW-1185">Reference proteome</keyword>
<evidence type="ECO:0000313" key="6">
    <source>
        <dbReference type="Proteomes" id="UP000422232"/>
    </source>
</evidence>
<dbReference type="InterPro" id="IPR002645">
    <property type="entry name" value="STAS_dom"/>
</dbReference>
<dbReference type="Proteomes" id="UP000422232">
    <property type="component" value="Chromosome"/>
</dbReference>
<dbReference type="AlphaFoldDB" id="A0A9Q6LJ32"/>
<dbReference type="Pfam" id="PF01740">
    <property type="entry name" value="STAS"/>
    <property type="match status" value="1"/>
</dbReference>
<sequence length="409" mass="44984">MIIIILQLPPLFGYPLLANPWQTVLNITDMLAAPNYTTFYIGLIVLVIAFFWQGRLNQFFPAYLLALIVGTVIYLIIFKNNADMISVIGNIPSGIPKLHWPTFDIPHLRVIITSALLLAVLGAVDSLFTSLVANNITHEHHHSDRELIGQGLGNMASGLIGGLPGAGATMRTVASIQAGGSTSLAGIVHSLILLAVVLGAGHYFSSIPHAVLAGILIKVGTDIIDWKFIVRLYRLPIFSSILMLIVLLLTVFVDLISAVFVGVFIANLVTIDRLSHIQLDGISLSDGIKNRHDLLSSEADKLRKKRGQIVLFRLVGAISFGVARQIKKQISDFKEHQMLVLDLSRVSLVGVTSIIMIDDIVQAELNKNNKVYIIMDEEGVDENLEKISILKKLKQEYFVKSLDEVLRKC</sequence>
<evidence type="ECO:0000256" key="1">
    <source>
        <dbReference type="ARBA" id="ARBA00004141"/>
    </source>
</evidence>
<dbReference type="EMBL" id="CP038908">
    <property type="protein sequence ID" value="QGO05782.1"/>
    <property type="molecule type" value="Genomic_DNA"/>
</dbReference>
<dbReference type="GO" id="GO:0016020">
    <property type="term" value="C:membrane"/>
    <property type="evidence" value="ECO:0007669"/>
    <property type="project" value="UniProtKB-SubCell"/>
</dbReference>
<reference evidence="5 6" key="1">
    <citation type="submission" date="2019-04" db="EMBL/GenBank/DDBJ databases">
        <title>Complete genome sequencing of Piscirickettsia salmonis strain Psal-009.</title>
        <authorList>
            <person name="Schober I."/>
            <person name="Bunk B."/>
            <person name="Sproer C."/>
            <person name="Carril G.P."/>
            <person name="Riedel T."/>
            <person name="Flores-Herrera P.A."/>
            <person name="Nourdin-Galindo G."/>
            <person name="Marshall S.H."/>
            <person name="Overmann J."/>
        </authorList>
    </citation>
    <scope>NUCLEOTIDE SEQUENCE [LARGE SCALE GENOMIC DNA]</scope>
    <source>
        <strain evidence="5 6">Psal-009</strain>
    </source>
</reference>
<evidence type="ECO:0000256" key="4">
    <source>
        <dbReference type="ARBA" id="ARBA00023136"/>
    </source>
</evidence>
<dbReference type="InterPro" id="IPR036513">
    <property type="entry name" value="STAS_dom_sf"/>
</dbReference>
<gene>
    <name evidence="5" type="primary">bicA_3</name>
    <name evidence="5" type="ORF">Psal009_01678</name>
</gene>
<protein>
    <submittedName>
        <fullName evidence="5">Bicarbonate transporter BicA</fullName>
    </submittedName>
</protein>
<evidence type="ECO:0000256" key="3">
    <source>
        <dbReference type="ARBA" id="ARBA00022989"/>
    </source>
</evidence>
<proteinExistence type="predicted"/>